<evidence type="ECO:0000259" key="20">
    <source>
        <dbReference type="PROSITE" id="PS50011"/>
    </source>
</evidence>
<dbReference type="GO" id="GO:0042742">
    <property type="term" value="P:defense response to bacterium"/>
    <property type="evidence" value="ECO:0007669"/>
    <property type="project" value="UniProtKB-KW"/>
</dbReference>
<dbReference type="GO" id="GO:0005886">
    <property type="term" value="C:plasma membrane"/>
    <property type="evidence" value="ECO:0007669"/>
    <property type="project" value="TreeGrafter"/>
</dbReference>
<evidence type="ECO:0000256" key="8">
    <source>
        <dbReference type="ARBA" id="ARBA00022741"/>
    </source>
</evidence>
<dbReference type="CDD" id="cd00192">
    <property type="entry name" value="PTKc"/>
    <property type="match status" value="1"/>
</dbReference>
<dbReference type="GO" id="GO:0043235">
    <property type="term" value="C:receptor complex"/>
    <property type="evidence" value="ECO:0007669"/>
    <property type="project" value="TreeGrafter"/>
</dbReference>
<feature type="compositionally biased region" description="Basic and acidic residues" evidence="17">
    <location>
        <begin position="562"/>
        <end position="575"/>
    </location>
</feature>
<protein>
    <recommendedName>
        <fullName evidence="4">lysozyme</fullName>
        <ecNumber evidence="4">3.2.1.17</ecNumber>
    </recommendedName>
</protein>
<feature type="transmembrane region" description="Helical" evidence="18">
    <location>
        <begin position="623"/>
        <end position="648"/>
    </location>
</feature>
<evidence type="ECO:0000256" key="18">
    <source>
        <dbReference type="SAM" id="Phobius"/>
    </source>
</evidence>
<feature type="region of interest" description="Disordered" evidence="17">
    <location>
        <begin position="554"/>
        <end position="575"/>
    </location>
</feature>
<comment type="catalytic activity">
    <reaction evidence="1">
        <text>Hydrolysis of (1-&gt;4)-beta-linkages between N-acetylmuramic acid and N-acetyl-D-glucosamine residues in a peptidoglycan and between N-acetyl-D-glucosamine residues in chitodextrins.</text>
        <dbReference type="EC" id="3.2.1.17"/>
    </reaction>
</comment>
<evidence type="ECO:0000256" key="2">
    <source>
        <dbReference type="ARBA" id="ARBA00004167"/>
    </source>
</evidence>
<dbReference type="PROSITE" id="PS00109">
    <property type="entry name" value="PROTEIN_KINASE_TYR"/>
    <property type="match status" value="1"/>
</dbReference>
<keyword evidence="13" id="KW-0829">Tyrosine-protein kinase</keyword>
<comment type="caution">
    <text evidence="21">The sequence shown here is derived from an EMBL/GenBank/DDBJ whole genome shotgun (WGS) entry which is preliminary data.</text>
</comment>
<dbReference type="PROSITE" id="PS50011">
    <property type="entry name" value="PROTEIN_KINASE_DOM"/>
    <property type="match status" value="1"/>
</dbReference>
<feature type="chain" id="PRO_5035236114" description="lysozyme" evidence="19">
    <location>
        <begin position="25"/>
        <end position="1009"/>
    </location>
</feature>
<keyword evidence="5" id="KW-0929">Antimicrobial</keyword>
<dbReference type="EC" id="3.2.1.17" evidence="4"/>
<evidence type="ECO:0000256" key="10">
    <source>
        <dbReference type="ARBA" id="ARBA00022801"/>
    </source>
</evidence>
<evidence type="ECO:0000256" key="19">
    <source>
        <dbReference type="SAM" id="SignalP"/>
    </source>
</evidence>
<dbReference type="InterPro" id="IPR000719">
    <property type="entry name" value="Prot_kinase_dom"/>
</dbReference>
<dbReference type="PROSITE" id="PS00018">
    <property type="entry name" value="EF_HAND_1"/>
    <property type="match status" value="1"/>
</dbReference>
<evidence type="ECO:0000313" key="22">
    <source>
        <dbReference type="Proteomes" id="UP000708208"/>
    </source>
</evidence>
<evidence type="ECO:0000256" key="9">
    <source>
        <dbReference type="ARBA" id="ARBA00022777"/>
    </source>
</evidence>
<dbReference type="InterPro" id="IPR001245">
    <property type="entry name" value="Ser-Thr/Tyr_kinase_cat_dom"/>
</dbReference>
<keyword evidence="14" id="KW-0326">Glycosidase</keyword>
<keyword evidence="18" id="KW-0812">Transmembrane</keyword>
<keyword evidence="12 18" id="KW-0472">Membrane</keyword>
<dbReference type="InterPro" id="IPR008597">
    <property type="entry name" value="Invert_lysozyme"/>
</dbReference>
<dbReference type="GO" id="GO:0004714">
    <property type="term" value="F:transmembrane receptor protein tyrosine kinase activity"/>
    <property type="evidence" value="ECO:0007669"/>
    <property type="project" value="UniProtKB-EC"/>
</dbReference>
<evidence type="ECO:0000256" key="14">
    <source>
        <dbReference type="ARBA" id="ARBA00023295"/>
    </source>
</evidence>
<dbReference type="OrthoDB" id="122279at2759"/>
<dbReference type="PANTHER" id="PTHR24416:SF600">
    <property type="entry name" value="PDGF- AND VEGF-RECEPTOR RELATED, ISOFORM J"/>
    <property type="match status" value="1"/>
</dbReference>
<dbReference type="GO" id="GO:0050793">
    <property type="term" value="P:regulation of developmental process"/>
    <property type="evidence" value="ECO:0007669"/>
    <property type="project" value="UniProtKB-ARBA"/>
</dbReference>
<dbReference type="FunFam" id="1.10.510.10:FF:001512">
    <property type="entry name" value="Receptor tyrosine-protein kinase erbB-2"/>
    <property type="match status" value="1"/>
</dbReference>
<feature type="binding site" evidence="16">
    <location>
        <position position="730"/>
    </location>
    <ligand>
        <name>ATP</name>
        <dbReference type="ChEBI" id="CHEBI:30616"/>
    </ligand>
</feature>
<dbReference type="GO" id="GO:0012505">
    <property type="term" value="C:endomembrane system"/>
    <property type="evidence" value="ECO:0007669"/>
    <property type="project" value="UniProtKB-SubCell"/>
</dbReference>
<dbReference type="Pfam" id="PF05497">
    <property type="entry name" value="Destabilase"/>
    <property type="match status" value="1"/>
</dbReference>
<evidence type="ECO:0000256" key="12">
    <source>
        <dbReference type="ARBA" id="ARBA00023136"/>
    </source>
</evidence>
<dbReference type="InterPro" id="IPR018247">
    <property type="entry name" value="EF_Hand_1_Ca_BS"/>
</dbReference>
<evidence type="ECO:0000256" key="13">
    <source>
        <dbReference type="ARBA" id="ARBA00023137"/>
    </source>
</evidence>
<evidence type="ECO:0000256" key="16">
    <source>
        <dbReference type="PROSITE-ProRule" id="PRU10141"/>
    </source>
</evidence>
<keyword evidence="22" id="KW-1185">Reference proteome</keyword>
<dbReference type="GO" id="GO:0007169">
    <property type="term" value="P:cell surface receptor protein tyrosine kinase signaling pathway"/>
    <property type="evidence" value="ECO:0007669"/>
    <property type="project" value="TreeGrafter"/>
</dbReference>
<evidence type="ECO:0000256" key="6">
    <source>
        <dbReference type="ARBA" id="ARBA00022638"/>
    </source>
</evidence>
<dbReference type="InterPro" id="IPR050122">
    <property type="entry name" value="RTK"/>
</dbReference>
<evidence type="ECO:0000256" key="11">
    <source>
        <dbReference type="ARBA" id="ARBA00022840"/>
    </source>
</evidence>
<comment type="catalytic activity">
    <reaction evidence="15">
        <text>L-tyrosyl-[protein] + ATP = O-phospho-L-tyrosyl-[protein] + ADP + H(+)</text>
        <dbReference type="Rhea" id="RHEA:10596"/>
        <dbReference type="Rhea" id="RHEA-COMP:10136"/>
        <dbReference type="Rhea" id="RHEA-COMP:20101"/>
        <dbReference type="ChEBI" id="CHEBI:15378"/>
        <dbReference type="ChEBI" id="CHEBI:30616"/>
        <dbReference type="ChEBI" id="CHEBI:46858"/>
        <dbReference type="ChEBI" id="CHEBI:61978"/>
        <dbReference type="ChEBI" id="CHEBI:456216"/>
        <dbReference type="EC" id="2.7.10.1"/>
    </reaction>
</comment>
<accession>A0A8J2K638</accession>
<evidence type="ECO:0000256" key="1">
    <source>
        <dbReference type="ARBA" id="ARBA00000632"/>
    </source>
</evidence>
<dbReference type="GO" id="GO:0005524">
    <property type="term" value="F:ATP binding"/>
    <property type="evidence" value="ECO:0007669"/>
    <property type="project" value="UniProtKB-UniRule"/>
</dbReference>
<proteinExistence type="predicted"/>
<keyword evidence="8 16" id="KW-0547">Nucleotide-binding</keyword>
<evidence type="ECO:0000256" key="5">
    <source>
        <dbReference type="ARBA" id="ARBA00022529"/>
    </source>
</evidence>
<reference evidence="21" key="1">
    <citation type="submission" date="2021-06" db="EMBL/GenBank/DDBJ databases">
        <authorList>
            <person name="Hodson N. C."/>
            <person name="Mongue J. A."/>
            <person name="Jaron S. K."/>
        </authorList>
    </citation>
    <scope>NUCLEOTIDE SEQUENCE</scope>
</reference>
<dbReference type="AlphaFoldDB" id="A0A8J2K638"/>
<keyword evidence="9" id="KW-0418">Kinase</keyword>
<name>A0A8J2K638_9HEXA</name>
<dbReference type="Pfam" id="PF07714">
    <property type="entry name" value="PK_Tyr_Ser-Thr"/>
    <property type="match status" value="1"/>
</dbReference>
<dbReference type="PANTHER" id="PTHR24416">
    <property type="entry name" value="TYROSINE-PROTEIN KINASE RECEPTOR"/>
    <property type="match status" value="1"/>
</dbReference>
<evidence type="ECO:0000256" key="4">
    <source>
        <dbReference type="ARBA" id="ARBA00012732"/>
    </source>
</evidence>
<gene>
    <name evidence="21" type="ORF">AFUS01_LOCUS17577</name>
</gene>
<keyword evidence="10" id="KW-0378">Hydrolase</keyword>
<feature type="domain" description="Protein kinase" evidence="20">
    <location>
        <begin position="703"/>
        <end position="984"/>
    </location>
</feature>
<organism evidence="21 22">
    <name type="scientific">Allacma fusca</name>
    <dbReference type="NCBI Taxonomy" id="39272"/>
    <lineage>
        <taxon>Eukaryota</taxon>
        <taxon>Metazoa</taxon>
        <taxon>Ecdysozoa</taxon>
        <taxon>Arthropoda</taxon>
        <taxon>Hexapoda</taxon>
        <taxon>Collembola</taxon>
        <taxon>Symphypleona</taxon>
        <taxon>Sminthuridae</taxon>
        <taxon>Allacma</taxon>
    </lineage>
</organism>
<dbReference type="GO" id="GO:0051130">
    <property type="term" value="P:positive regulation of cellular component organization"/>
    <property type="evidence" value="ECO:0007669"/>
    <property type="project" value="UniProtKB-ARBA"/>
</dbReference>
<keyword evidence="7" id="KW-0808">Transferase</keyword>
<comment type="subcellular location">
    <subcellularLocation>
        <location evidence="3">Endomembrane system</location>
    </subcellularLocation>
    <subcellularLocation>
        <location evidence="2">Membrane</location>
        <topology evidence="2">Single-pass membrane protein</topology>
    </subcellularLocation>
</comment>
<feature type="signal peptide" evidence="19">
    <location>
        <begin position="1"/>
        <end position="24"/>
    </location>
</feature>
<keyword evidence="6" id="KW-0081">Bacteriolytic enzyme</keyword>
<dbReference type="GO" id="GO:0003796">
    <property type="term" value="F:lysozyme activity"/>
    <property type="evidence" value="ECO:0007669"/>
    <property type="project" value="UniProtKB-EC"/>
</dbReference>
<evidence type="ECO:0000313" key="21">
    <source>
        <dbReference type="EMBL" id="CAG7728821.1"/>
    </source>
</evidence>
<keyword evidence="19" id="KW-0732">Signal</keyword>
<dbReference type="GO" id="GO:0048468">
    <property type="term" value="P:cell development"/>
    <property type="evidence" value="ECO:0007669"/>
    <property type="project" value="UniProtKB-ARBA"/>
</dbReference>
<keyword evidence="11 16" id="KW-0067">ATP-binding</keyword>
<evidence type="ECO:0000256" key="17">
    <source>
        <dbReference type="SAM" id="MobiDB-lite"/>
    </source>
</evidence>
<sequence>MARESQRIIILLSIVISFVGTVCSQGRPIIEGCFTRRNRDGYESCGEVTEFSTSEFAFNGLSKDFRNNTVNLTSRGDYLYLKCIATAPVRWLSHKPTGRITHGGTTYRMGSGSAPAQYTQEIFVHLSQDFSKILRCEYFNNSTLAAEIFLNSPDGKNNPKFVPFETQDLNYFEVEKNPSGEYIIPCTAKSFGADPTVTLTKRNSSAEIFSAKCAICACFGKTDCPNDTFPCFSKFMCGPLPQPIWDNETNPIEDYDDCMKNFGCSVCTIHGHMRKFPPSGKDCNGDGILTCEDFVQQFYFGESSCGRELNQEEKPIYDRFKSCYDMAEENFTILTDKSTFDPRMGFKIKELPDFENMYECSNLLYNLFYVTPLAKERRVRASLSLDNTNPAKIQIYCEPMQELHNTNLQIGLCSSITECDLIYKPMKPFVSFVEHKYPLKSELDQFININRTHTKRLKFTHGFVQCTAIFSPYNQPNVFGYMYESGYMFQGVLGNAHFFQDNFQGNESIRVGFQTSDNKIANQFYVVECEISTFVLMPYVRFYIKYGMDDTPTELDPNSGDPRLRKYNDKSRPDEEKLTKKITMEVQLSIDAKQISCEAPSIDTGKYFSSTKTFDTIAEPLGIIQFISIGVSVVLFLVLAISLLVFWWKYHTSKGIIRNLTKYEVDEFFNGIKTHTEGDEEEVMIEALGFSKDKAIAQHRLVTNTEDVLGSGEYGVVCRGTLDGSPVAVKTTKPNADVEYFKAFLKEIKVINFIGEHANIVYFHGAVVDKIQKRICFAVFELSPHGNLNNYLKDYATNYAGSMSEKSEKKIPVEIPDCEAHLVLNQSILTSFCNQIATGMAFLAEKKVIHGDLATRNVLVFPNNVVKITDFGLSRKLYECGNYVKEKQAPLPWRWMALESLRFMQFSSQSDVWSLGVTVWEIFSFAQVPYAGLTWSPEFANEIEGGLRLNRPQQATPEVFDWMTICWQNEPEKRPTMSECKGFFINLQSKVNQEDQIYGSYNEHCQKKV</sequence>
<dbReference type="InterPro" id="IPR017441">
    <property type="entry name" value="Protein_kinase_ATP_BS"/>
</dbReference>
<dbReference type="EMBL" id="CAJVCH010169049">
    <property type="protein sequence ID" value="CAG7728821.1"/>
    <property type="molecule type" value="Genomic_DNA"/>
</dbReference>
<dbReference type="GO" id="GO:0031640">
    <property type="term" value="P:killing of cells of another organism"/>
    <property type="evidence" value="ECO:0007669"/>
    <property type="project" value="UniProtKB-KW"/>
</dbReference>
<keyword evidence="18" id="KW-1133">Transmembrane helix</keyword>
<dbReference type="GO" id="GO:0030182">
    <property type="term" value="P:neuron differentiation"/>
    <property type="evidence" value="ECO:0007669"/>
    <property type="project" value="UniProtKB-ARBA"/>
</dbReference>
<dbReference type="Proteomes" id="UP000708208">
    <property type="component" value="Unassembled WGS sequence"/>
</dbReference>
<evidence type="ECO:0000256" key="7">
    <source>
        <dbReference type="ARBA" id="ARBA00022679"/>
    </source>
</evidence>
<dbReference type="PROSITE" id="PS00107">
    <property type="entry name" value="PROTEIN_KINASE_ATP"/>
    <property type="match status" value="1"/>
</dbReference>
<evidence type="ECO:0000256" key="3">
    <source>
        <dbReference type="ARBA" id="ARBA00004308"/>
    </source>
</evidence>
<dbReference type="InterPro" id="IPR008266">
    <property type="entry name" value="Tyr_kinase_AS"/>
</dbReference>
<evidence type="ECO:0000256" key="15">
    <source>
        <dbReference type="ARBA" id="ARBA00051243"/>
    </source>
</evidence>